<keyword evidence="10" id="KW-1185">Reference proteome</keyword>
<gene>
    <name evidence="9" type="ORF">OSB04_004762</name>
</gene>
<protein>
    <recommendedName>
        <fullName evidence="11">Protein BIG GRAIN 1-like B</fullName>
    </recommendedName>
</protein>
<organism evidence="9 10">
    <name type="scientific">Centaurea solstitialis</name>
    <name type="common">yellow star-thistle</name>
    <dbReference type="NCBI Taxonomy" id="347529"/>
    <lineage>
        <taxon>Eukaryota</taxon>
        <taxon>Viridiplantae</taxon>
        <taxon>Streptophyta</taxon>
        <taxon>Embryophyta</taxon>
        <taxon>Tracheophyta</taxon>
        <taxon>Spermatophyta</taxon>
        <taxon>Magnoliopsida</taxon>
        <taxon>eudicotyledons</taxon>
        <taxon>Gunneridae</taxon>
        <taxon>Pentapetalae</taxon>
        <taxon>asterids</taxon>
        <taxon>campanulids</taxon>
        <taxon>Asterales</taxon>
        <taxon>Asteraceae</taxon>
        <taxon>Carduoideae</taxon>
        <taxon>Cardueae</taxon>
        <taxon>Centaureinae</taxon>
        <taxon>Centaurea</taxon>
    </lineage>
</organism>
<evidence type="ECO:0000256" key="1">
    <source>
        <dbReference type="ARBA" id="ARBA00002281"/>
    </source>
</evidence>
<keyword evidence="6" id="KW-0472">Membrane</keyword>
<evidence type="ECO:0000256" key="2">
    <source>
        <dbReference type="ARBA" id="ARBA00004236"/>
    </source>
</evidence>
<evidence type="ECO:0008006" key="11">
    <source>
        <dbReference type="Google" id="ProtNLM"/>
    </source>
</evidence>
<comment type="subcellular location">
    <subcellularLocation>
        <location evidence="2">Cell membrane</location>
    </subcellularLocation>
</comment>
<evidence type="ECO:0000256" key="8">
    <source>
        <dbReference type="SAM" id="MobiDB-lite"/>
    </source>
</evidence>
<evidence type="ECO:0000256" key="7">
    <source>
        <dbReference type="ARBA" id="ARBA00023294"/>
    </source>
</evidence>
<sequence length="403" mass="44182">MDAVYTRYRDNNNPSFSSTLLDEIYRSIDEQQPTVSRKTKSTKNSDCFRGDFDENRCFRGGLIRKWMEDEVVGRKSAAADLDRSSIRCGRDSLCVNSSSSSSDCSSAGHGGFCSSEGEFFGPRPIRTGGGINQREGFVNKTSSYGFGHGGLEEQKVVIKQESKFVKTKSKAMKIYSDLKKVKQPISPGGRLSSFLNSLFVTGNAKKSKTSSAVSAAAGDGGCTGAESCRLDRKSKSANASTCSSASSFSRSCLSNTPSSSSRGKSSNGLKRSVRFYPVSEVVDCGHKSLNEEEDEDEETGLRSVRFVKNSTNEEVRMKQTARNVLLKSYQKKIDCEFDSKHGAKNNDDDVNCCSDDGKSDSSSDLFELDNLAAIGMEKYREELPVYETTHLDTNRAIAYGRVR</sequence>
<dbReference type="Proteomes" id="UP001172457">
    <property type="component" value="Chromosome 2"/>
</dbReference>
<comment type="caution">
    <text evidence="9">The sequence shown here is derived from an EMBL/GenBank/DDBJ whole genome shotgun (WGS) entry which is preliminary data.</text>
</comment>
<reference evidence="9" key="1">
    <citation type="submission" date="2023-03" db="EMBL/GenBank/DDBJ databases">
        <title>Chromosome-scale reference genome and RAD-based genetic map of yellow starthistle (Centaurea solstitialis) reveal putative structural variation and QTLs associated with invader traits.</title>
        <authorList>
            <person name="Reatini B."/>
            <person name="Cang F.A."/>
            <person name="Jiang Q."/>
            <person name="Mckibben M.T.W."/>
            <person name="Barker M.S."/>
            <person name="Rieseberg L.H."/>
            <person name="Dlugosch K.M."/>
        </authorList>
    </citation>
    <scope>NUCLEOTIDE SEQUENCE</scope>
    <source>
        <strain evidence="9">CAN-66</strain>
        <tissue evidence="9">Leaf</tissue>
    </source>
</reference>
<evidence type="ECO:0000313" key="10">
    <source>
        <dbReference type="Proteomes" id="UP001172457"/>
    </source>
</evidence>
<dbReference type="PANTHER" id="PTHR33541:SF28">
    <property type="entry name" value="PROTEIN BIG GRAIN 1-LIKE A"/>
    <property type="match status" value="1"/>
</dbReference>
<dbReference type="PANTHER" id="PTHR33541">
    <property type="entry name" value="PROTEIN BIG GRAIN 1-LIKE A-RELATED"/>
    <property type="match status" value="1"/>
</dbReference>
<proteinExistence type="inferred from homology"/>
<evidence type="ECO:0000256" key="5">
    <source>
        <dbReference type="ARBA" id="ARBA00022475"/>
    </source>
</evidence>
<evidence type="ECO:0000313" key="9">
    <source>
        <dbReference type="EMBL" id="KAJ9559602.1"/>
    </source>
</evidence>
<dbReference type="GO" id="GO:0005886">
    <property type="term" value="C:plasma membrane"/>
    <property type="evidence" value="ECO:0007669"/>
    <property type="project" value="UniProtKB-SubCell"/>
</dbReference>
<dbReference type="EMBL" id="JARYMX010000002">
    <property type="protein sequence ID" value="KAJ9559602.1"/>
    <property type="molecule type" value="Genomic_DNA"/>
</dbReference>
<accession>A0AA38TXQ7</accession>
<keyword evidence="5" id="KW-1003">Cell membrane</keyword>
<feature type="region of interest" description="Disordered" evidence="8">
    <location>
        <begin position="239"/>
        <end position="268"/>
    </location>
</feature>
<dbReference type="InterPro" id="IPR039621">
    <property type="entry name" value="BG1-like"/>
</dbReference>
<comment type="function">
    <text evidence="1">Involved in auxin transport. Regulator of the auxin signaling pathway.</text>
</comment>
<keyword evidence="4" id="KW-0813">Transport</keyword>
<dbReference type="GO" id="GO:0009734">
    <property type="term" value="P:auxin-activated signaling pathway"/>
    <property type="evidence" value="ECO:0007669"/>
    <property type="project" value="UniProtKB-KW"/>
</dbReference>
<dbReference type="AlphaFoldDB" id="A0AA38TXQ7"/>
<comment type="similarity">
    <text evidence="3">Belongs to the BIG GRAIN 1 (BG1) plant protein family.</text>
</comment>
<evidence type="ECO:0000256" key="6">
    <source>
        <dbReference type="ARBA" id="ARBA00023136"/>
    </source>
</evidence>
<keyword evidence="7" id="KW-0927">Auxin signaling pathway</keyword>
<evidence type="ECO:0000256" key="4">
    <source>
        <dbReference type="ARBA" id="ARBA00022448"/>
    </source>
</evidence>
<name>A0AA38TXQ7_9ASTR</name>
<evidence type="ECO:0000256" key="3">
    <source>
        <dbReference type="ARBA" id="ARBA00010067"/>
    </source>
</evidence>